<keyword evidence="3" id="KW-1185">Reference proteome</keyword>
<protein>
    <submittedName>
        <fullName evidence="2">Fumarate reductase</fullName>
    </submittedName>
</protein>
<dbReference type="EMBL" id="CAXAMM010010652">
    <property type="protein sequence ID" value="CAK9023853.1"/>
    <property type="molecule type" value="Genomic_DNA"/>
</dbReference>
<dbReference type="Proteomes" id="UP001642464">
    <property type="component" value="Unassembled WGS sequence"/>
</dbReference>
<proteinExistence type="predicted"/>
<evidence type="ECO:0000313" key="2">
    <source>
        <dbReference type="EMBL" id="CAK9023853.1"/>
    </source>
</evidence>
<accession>A0ABP0KC92</accession>
<sequence>MKFYQSGEELCKDMNISVSTLEKTHQEHFEAAKKQEITEKDPEGGPYPAYPSGKTWDEPSGKTGVGKKFFHNILDGSK</sequence>
<feature type="compositionally biased region" description="Basic and acidic residues" evidence="1">
    <location>
        <begin position="34"/>
        <end position="43"/>
    </location>
</feature>
<feature type="region of interest" description="Disordered" evidence="1">
    <location>
        <begin position="34"/>
        <end position="63"/>
    </location>
</feature>
<evidence type="ECO:0000256" key="1">
    <source>
        <dbReference type="SAM" id="MobiDB-lite"/>
    </source>
</evidence>
<comment type="caution">
    <text evidence="2">The sequence shown here is derived from an EMBL/GenBank/DDBJ whole genome shotgun (WGS) entry which is preliminary data.</text>
</comment>
<gene>
    <name evidence="2" type="ORF">SCF082_LOCUS16369</name>
</gene>
<reference evidence="2 3" key="1">
    <citation type="submission" date="2024-02" db="EMBL/GenBank/DDBJ databases">
        <authorList>
            <person name="Chen Y."/>
            <person name="Shah S."/>
            <person name="Dougan E. K."/>
            <person name="Thang M."/>
            <person name="Chan C."/>
        </authorList>
    </citation>
    <scope>NUCLEOTIDE SEQUENCE [LARGE SCALE GENOMIC DNA]</scope>
</reference>
<organism evidence="2 3">
    <name type="scientific">Durusdinium trenchii</name>
    <dbReference type="NCBI Taxonomy" id="1381693"/>
    <lineage>
        <taxon>Eukaryota</taxon>
        <taxon>Sar</taxon>
        <taxon>Alveolata</taxon>
        <taxon>Dinophyceae</taxon>
        <taxon>Suessiales</taxon>
        <taxon>Symbiodiniaceae</taxon>
        <taxon>Durusdinium</taxon>
    </lineage>
</organism>
<evidence type="ECO:0000313" key="3">
    <source>
        <dbReference type="Proteomes" id="UP001642464"/>
    </source>
</evidence>
<feature type="non-terminal residue" evidence="2">
    <location>
        <position position="78"/>
    </location>
</feature>
<name>A0ABP0KC92_9DINO</name>